<evidence type="ECO:0000256" key="4">
    <source>
        <dbReference type="ARBA" id="ARBA00049872"/>
    </source>
</evidence>
<dbReference type="UniPathway" id="UPA00060"/>
<dbReference type="Gene3D" id="3.30.9.10">
    <property type="entry name" value="D-Amino Acid Oxidase, subunit A, domain 2"/>
    <property type="match status" value="1"/>
</dbReference>
<organism evidence="7 8">
    <name type="scientific">Paenibacillus contaminans</name>
    <dbReference type="NCBI Taxonomy" id="450362"/>
    <lineage>
        <taxon>Bacteria</taxon>
        <taxon>Bacillati</taxon>
        <taxon>Bacillota</taxon>
        <taxon>Bacilli</taxon>
        <taxon>Bacillales</taxon>
        <taxon>Paenibacillaceae</taxon>
        <taxon>Paenibacillus</taxon>
    </lineage>
</organism>
<comment type="catalytic activity">
    <reaction evidence="4">
        <text>glycine + O2 + H2O = glyoxylate + H2O2 + NH4(+)</text>
        <dbReference type="Rhea" id="RHEA:11532"/>
        <dbReference type="ChEBI" id="CHEBI:15377"/>
        <dbReference type="ChEBI" id="CHEBI:15379"/>
        <dbReference type="ChEBI" id="CHEBI:16240"/>
        <dbReference type="ChEBI" id="CHEBI:28938"/>
        <dbReference type="ChEBI" id="CHEBI:36655"/>
        <dbReference type="ChEBI" id="CHEBI:57305"/>
        <dbReference type="EC" id="1.4.3.19"/>
    </reaction>
</comment>
<keyword evidence="3 7" id="KW-0560">Oxidoreductase</keyword>
<dbReference type="RefSeq" id="WP_113033149.1">
    <property type="nucleotide sequence ID" value="NZ_QMFB01000014.1"/>
</dbReference>
<keyword evidence="2" id="KW-0784">Thiamine biosynthesis</keyword>
<protein>
    <recommendedName>
        <fullName evidence="5">glycine oxidase</fullName>
        <ecNumber evidence="5">1.4.3.19</ecNumber>
    </recommendedName>
</protein>
<accession>A0A329MGX8</accession>
<evidence type="ECO:0000256" key="1">
    <source>
        <dbReference type="ARBA" id="ARBA00004948"/>
    </source>
</evidence>
<dbReference type="PANTHER" id="PTHR13847:SF289">
    <property type="entry name" value="GLYCINE OXIDASE"/>
    <property type="match status" value="1"/>
</dbReference>
<name>A0A329MGX8_9BACL</name>
<evidence type="ECO:0000313" key="8">
    <source>
        <dbReference type="Proteomes" id="UP000250369"/>
    </source>
</evidence>
<dbReference type="GO" id="GO:0005737">
    <property type="term" value="C:cytoplasm"/>
    <property type="evidence" value="ECO:0007669"/>
    <property type="project" value="TreeGrafter"/>
</dbReference>
<sequence>MTVRESAIVVGGGIIGCSIAYELTKRGFAVTLLDKGGLNEEASTAAAGMLGAHVEIHHDGPFYELCKESQRMYRPWTEELYELTGISPQYTPEGIVRAALTEDDELELRGRLPWIGCSWLSADEIRALEPALSPNVRGGLYFESDHQIHPLHLARSLQAALQLSGCRVMPWMPALGVIRENGRVCGVRCPQGPLYADRVIVTAGAWGGELLEGAGLKLPLFPVKGQCFAVRPASLPIRKTAFTQGCYIIPRQDGTLTIGATQLEVGFDKQPTAAGIAAVYAKAEALLPCVKEAAFLKTWAGLRPGTPDGLPYIGGVAGAPGLIVATGHYRNGILLAPVTAKLIGQLASGETPSTDLAPYTPERVHAAQA</sequence>
<evidence type="ECO:0000259" key="6">
    <source>
        <dbReference type="Pfam" id="PF01266"/>
    </source>
</evidence>
<evidence type="ECO:0000256" key="5">
    <source>
        <dbReference type="ARBA" id="ARBA00050018"/>
    </source>
</evidence>
<dbReference type="SUPFAM" id="SSF51905">
    <property type="entry name" value="FAD/NAD(P)-binding domain"/>
    <property type="match status" value="1"/>
</dbReference>
<feature type="domain" description="FAD dependent oxidoreductase" evidence="6">
    <location>
        <begin position="7"/>
        <end position="346"/>
    </location>
</feature>
<dbReference type="Proteomes" id="UP000250369">
    <property type="component" value="Unassembled WGS sequence"/>
</dbReference>
<gene>
    <name evidence="7" type="primary">thiO</name>
    <name evidence="7" type="ORF">DQG23_22580</name>
</gene>
<dbReference type="SUPFAM" id="SSF54373">
    <property type="entry name" value="FAD-linked reductases, C-terminal domain"/>
    <property type="match status" value="1"/>
</dbReference>
<dbReference type="PANTHER" id="PTHR13847">
    <property type="entry name" value="SARCOSINE DEHYDROGENASE-RELATED"/>
    <property type="match status" value="1"/>
</dbReference>
<dbReference type="EC" id="1.4.3.19" evidence="5"/>
<dbReference type="GO" id="GO:0009228">
    <property type="term" value="P:thiamine biosynthetic process"/>
    <property type="evidence" value="ECO:0007669"/>
    <property type="project" value="UniProtKB-KW"/>
</dbReference>
<comment type="caution">
    <text evidence="7">The sequence shown here is derived from an EMBL/GenBank/DDBJ whole genome shotgun (WGS) entry which is preliminary data.</text>
</comment>
<dbReference type="EMBL" id="QMFB01000014">
    <property type="protein sequence ID" value="RAV18942.1"/>
    <property type="molecule type" value="Genomic_DNA"/>
</dbReference>
<comment type="pathway">
    <text evidence="1">Cofactor biosynthesis; thiamine diphosphate biosynthesis.</text>
</comment>
<dbReference type="PROSITE" id="PS51257">
    <property type="entry name" value="PROKAR_LIPOPROTEIN"/>
    <property type="match status" value="1"/>
</dbReference>
<evidence type="ECO:0000256" key="3">
    <source>
        <dbReference type="ARBA" id="ARBA00023002"/>
    </source>
</evidence>
<evidence type="ECO:0000313" key="7">
    <source>
        <dbReference type="EMBL" id="RAV18942.1"/>
    </source>
</evidence>
<keyword evidence="8" id="KW-1185">Reference proteome</keyword>
<dbReference type="Pfam" id="PF01266">
    <property type="entry name" value="DAO"/>
    <property type="match status" value="1"/>
</dbReference>
<dbReference type="GO" id="GO:0009229">
    <property type="term" value="P:thiamine diphosphate biosynthetic process"/>
    <property type="evidence" value="ECO:0007669"/>
    <property type="project" value="UniProtKB-UniPathway"/>
</dbReference>
<reference evidence="7 8" key="1">
    <citation type="journal article" date="2009" name="Int. J. Syst. Evol. Microbiol.">
        <title>Paenibacillus contaminans sp. nov., isolated from a contaminated laboratory plate.</title>
        <authorList>
            <person name="Chou J.H."/>
            <person name="Lee J.H."/>
            <person name="Lin M.C."/>
            <person name="Chang P.S."/>
            <person name="Arun A.B."/>
            <person name="Young C.C."/>
            <person name="Chen W.M."/>
        </authorList>
    </citation>
    <scope>NUCLEOTIDE SEQUENCE [LARGE SCALE GENOMIC DNA]</scope>
    <source>
        <strain evidence="7 8">CKOBP-6</strain>
    </source>
</reference>
<dbReference type="GO" id="GO:0050660">
    <property type="term" value="F:flavin adenine dinucleotide binding"/>
    <property type="evidence" value="ECO:0007669"/>
    <property type="project" value="InterPro"/>
</dbReference>
<dbReference type="InterPro" id="IPR036188">
    <property type="entry name" value="FAD/NAD-bd_sf"/>
</dbReference>
<dbReference type="GO" id="GO:0043799">
    <property type="term" value="F:glycine oxidase activity"/>
    <property type="evidence" value="ECO:0007669"/>
    <property type="project" value="UniProtKB-EC"/>
</dbReference>
<dbReference type="Gene3D" id="3.50.50.60">
    <property type="entry name" value="FAD/NAD(P)-binding domain"/>
    <property type="match status" value="1"/>
</dbReference>
<evidence type="ECO:0000256" key="2">
    <source>
        <dbReference type="ARBA" id="ARBA00022977"/>
    </source>
</evidence>
<dbReference type="NCBIfam" id="TIGR02352">
    <property type="entry name" value="thiamin_ThiO"/>
    <property type="match status" value="1"/>
</dbReference>
<dbReference type="AlphaFoldDB" id="A0A329MGX8"/>
<dbReference type="InterPro" id="IPR012727">
    <property type="entry name" value="Gly_oxidase_ThiO"/>
</dbReference>
<dbReference type="OrthoDB" id="9794226at2"/>
<proteinExistence type="predicted"/>
<dbReference type="InterPro" id="IPR006076">
    <property type="entry name" value="FAD-dep_OxRdtase"/>
</dbReference>